<keyword evidence="2" id="KW-0732">Signal</keyword>
<gene>
    <name evidence="3" type="ORF">CIPAW_06G077800</name>
    <name evidence="4" type="ORF">I3842_06G078800</name>
</gene>
<reference evidence="4" key="2">
    <citation type="submission" date="2021-01" db="EMBL/GenBank/DDBJ databases">
        <authorList>
            <person name="Lovell J.T."/>
            <person name="Bentley N."/>
            <person name="Bhattarai G."/>
            <person name="Jenkins J.W."/>
            <person name="Sreedasyam A."/>
            <person name="Alarcon Y."/>
            <person name="Bock C."/>
            <person name="Boston L."/>
            <person name="Carlson J."/>
            <person name="Cervantes K."/>
            <person name="Clermont K."/>
            <person name="Krom N."/>
            <person name="Kubenka K."/>
            <person name="Mamidi S."/>
            <person name="Mattison C."/>
            <person name="Monteros M."/>
            <person name="Pisani C."/>
            <person name="Plott C."/>
            <person name="Rajasekar S."/>
            <person name="Rhein H.S."/>
            <person name="Rohla C."/>
            <person name="Song M."/>
            <person name="Hilaire R.S."/>
            <person name="Shu S."/>
            <person name="Wells L."/>
            <person name="Wang X."/>
            <person name="Webber J."/>
            <person name="Heerema R.J."/>
            <person name="Klein P."/>
            <person name="Conner P."/>
            <person name="Grauke L."/>
            <person name="Grimwood J."/>
            <person name="Schmutz J."/>
            <person name="Randall J.J."/>
        </authorList>
    </citation>
    <scope>NUCLEOTIDE SEQUENCE</scope>
    <source>
        <tissue evidence="4">Leaf</tissue>
    </source>
</reference>
<keyword evidence="5" id="KW-1185">Reference proteome</keyword>
<dbReference type="AlphaFoldDB" id="A0A8T1Q969"/>
<feature type="signal peptide" evidence="2">
    <location>
        <begin position="1"/>
        <end position="27"/>
    </location>
</feature>
<sequence length="210" mass="23401">MISNSLLFLHFFLSIAVHALGLQRVGASVGPENRIGRRVLPSFKETPGGSNATYECSPSGPCVPCLYSEKNDEKYRCSETVYRIPYKCVEIRDNSKDPNVKNSHNSRFTLEISDKNKKLNGVLHDAGELTTPMRERSVLDDPAMLKSGLQAYTTYESCLPPVNEEKLSVLGFEGIVLCLLLISGTVVYFRRKRTIAMTGFGGRIQTNSRF</sequence>
<dbReference type="PANTHER" id="PTHR36336:SF1">
    <property type="entry name" value="OS09G0560400 PROTEIN"/>
    <property type="match status" value="1"/>
</dbReference>
<keyword evidence="1" id="KW-0472">Membrane</keyword>
<reference evidence="3" key="1">
    <citation type="submission" date="2020-12" db="EMBL/GenBank/DDBJ databases">
        <title>WGS assembly of Carya illinoinensis cv. Pawnee.</title>
        <authorList>
            <person name="Platts A."/>
            <person name="Shu S."/>
            <person name="Wright S."/>
            <person name="Barry K."/>
            <person name="Edger P."/>
            <person name="Pires J.C."/>
            <person name="Schmutz J."/>
        </authorList>
    </citation>
    <scope>NUCLEOTIDE SEQUENCE</scope>
    <source>
        <tissue evidence="3">Leaf</tissue>
    </source>
</reference>
<keyword evidence="1" id="KW-0812">Transmembrane</keyword>
<name>A0A8T1Q969_CARIL</name>
<evidence type="ECO:0000313" key="5">
    <source>
        <dbReference type="Proteomes" id="UP000811609"/>
    </source>
</evidence>
<comment type="caution">
    <text evidence="3">The sequence shown here is derived from an EMBL/GenBank/DDBJ whole genome shotgun (WGS) entry which is preliminary data.</text>
</comment>
<dbReference type="Proteomes" id="UP000811609">
    <property type="component" value="Chromosome 6"/>
</dbReference>
<proteinExistence type="predicted"/>
<accession>A0A8T1Q969</accession>
<organism evidence="3 5">
    <name type="scientific">Carya illinoinensis</name>
    <name type="common">Pecan</name>
    <dbReference type="NCBI Taxonomy" id="32201"/>
    <lineage>
        <taxon>Eukaryota</taxon>
        <taxon>Viridiplantae</taxon>
        <taxon>Streptophyta</taxon>
        <taxon>Embryophyta</taxon>
        <taxon>Tracheophyta</taxon>
        <taxon>Spermatophyta</taxon>
        <taxon>Magnoliopsida</taxon>
        <taxon>eudicotyledons</taxon>
        <taxon>Gunneridae</taxon>
        <taxon>Pentapetalae</taxon>
        <taxon>rosids</taxon>
        <taxon>fabids</taxon>
        <taxon>Fagales</taxon>
        <taxon>Juglandaceae</taxon>
        <taxon>Carya</taxon>
    </lineage>
</organism>
<feature type="chain" id="PRO_5035844164" evidence="2">
    <location>
        <begin position="28"/>
        <end position="210"/>
    </location>
</feature>
<evidence type="ECO:0000313" key="4">
    <source>
        <dbReference type="EMBL" id="KAG6708391.1"/>
    </source>
</evidence>
<evidence type="ECO:0000313" key="3">
    <source>
        <dbReference type="EMBL" id="KAG6650939.1"/>
    </source>
</evidence>
<dbReference type="EMBL" id="CM031830">
    <property type="protein sequence ID" value="KAG6708391.1"/>
    <property type="molecule type" value="Genomic_DNA"/>
</dbReference>
<dbReference type="PANTHER" id="PTHR36336">
    <property type="entry name" value="OS09G0560400 PROTEIN"/>
    <property type="match status" value="1"/>
</dbReference>
<protein>
    <submittedName>
        <fullName evidence="3">Uncharacterized protein</fullName>
    </submittedName>
</protein>
<dbReference type="OrthoDB" id="2019675at2759"/>
<evidence type="ECO:0000256" key="2">
    <source>
        <dbReference type="SAM" id="SignalP"/>
    </source>
</evidence>
<dbReference type="Proteomes" id="UP000811246">
    <property type="component" value="Chromosome 6"/>
</dbReference>
<dbReference type="EMBL" id="CM031814">
    <property type="protein sequence ID" value="KAG6650939.1"/>
    <property type="molecule type" value="Genomic_DNA"/>
</dbReference>
<feature type="transmembrane region" description="Helical" evidence="1">
    <location>
        <begin position="167"/>
        <end position="189"/>
    </location>
</feature>
<evidence type="ECO:0000256" key="1">
    <source>
        <dbReference type="SAM" id="Phobius"/>
    </source>
</evidence>
<keyword evidence="1" id="KW-1133">Transmembrane helix</keyword>